<comment type="caution">
    <text evidence="1">The sequence shown here is derived from an EMBL/GenBank/DDBJ whole genome shotgun (WGS) entry which is preliminary data.</text>
</comment>
<dbReference type="EMBL" id="JBFCZG010000010">
    <property type="protein sequence ID" value="KAL3417776.1"/>
    <property type="molecule type" value="Genomic_DNA"/>
</dbReference>
<name>A0ABR4P3D3_9HELO</name>
<accession>A0ABR4P3D3</accession>
<keyword evidence="2" id="KW-1185">Reference proteome</keyword>
<dbReference type="Proteomes" id="UP001629113">
    <property type="component" value="Unassembled WGS sequence"/>
</dbReference>
<gene>
    <name evidence="1" type="ORF">PVAG01_10786</name>
</gene>
<organism evidence="1 2">
    <name type="scientific">Phlyctema vagabunda</name>
    <dbReference type="NCBI Taxonomy" id="108571"/>
    <lineage>
        <taxon>Eukaryota</taxon>
        <taxon>Fungi</taxon>
        <taxon>Dikarya</taxon>
        <taxon>Ascomycota</taxon>
        <taxon>Pezizomycotina</taxon>
        <taxon>Leotiomycetes</taxon>
        <taxon>Helotiales</taxon>
        <taxon>Dermateaceae</taxon>
        <taxon>Phlyctema</taxon>
    </lineage>
</organism>
<proteinExistence type="predicted"/>
<evidence type="ECO:0000313" key="2">
    <source>
        <dbReference type="Proteomes" id="UP001629113"/>
    </source>
</evidence>
<evidence type="ECO:0000313" key="1">
    <source>
        <dbReference type="EMBL" id="KAL3417776.1"/>
    </source>
</evidence>
<sequence length="84" mass="9245">MPSLPSSTCDEPSDPCCRYKCSIGMRTVSTAYCVQVRLAHRKLEGISSSSVYHNYLLTYHTHQLKSTPLLPSSASSQHSTDSPL</sequence>
<reference evidence="1 2" key="1">
    <citation type="submission" date="2024-06" db="EMBL/GenBank/DDBJ databases">
        <title>Complete genome of Phlyctema vagabunda strain 19-DSS-EL-015.</title>
        <authorList>
            <person name="Fiorenzani C."/>
        </authorList>
    </citation>
    <scope>NUCLEOTIDE SEQUENCE [LARGE SCALE GENOMIC DNA]</scope>
    <source>
        <strain evidence="1 2">19-DSS-EL-015</strain>
    </source>
</reference>
<protein>
    <submittedName>
        <fullName evidence="1">Uncharacterized protein</fullName>
    </submittedName>
</protein>